<keyword evidence="3 8" id="KW-0813">Transport</keyword>
<reference evidence="10" key="1">
    <citation type="journal article" date="2022" name="Cell">
        <title>Design, construction, and in vivo augmentation of a complex gut microbiome.</title>
        <authorList>
            <person name="Cheng A.G."/>
            <person name="Ho P.Y."/>
            <person name="Aranda-Diaz A."/>
            <person name="Jain S."/>
            <person name="Yu F.B."/>
            <person name="Meng X."/>
            <person name="Wang M."/>
            <person name="Iakiviak M."/>
            <person name="Nagashima K."/>
            <person name="Zhao A."/>
            <person name="Murugkar P."/>
            <person name="Patil A."/>
            <person name="Atabakhsh K."/>
            <person name="Weakley A."/>
            <person name="Yan J."/>
            <person name="Brumbaugh A.R."/>
            <person name="Higginbottom S."/>
            <person name="Dimas A."/>
            <person name="Shiver A.L."/>
            <person name="Deutschbauer A."/>
            <person name="Neff N."/>
            <person name="Sonnenburg J.L."/>
            <person name="Huang K.C."/>
            <person name="Fischbach M.A."/>
        </authorList>
    </citation>
    <scope>NUCLEOTIDE SEQUENCE</scope>
    <source>
        <strain evidence="10">DSM 19829</strain>
    </source>
</reference>
<name>A0ABY5VDM6_9FIRM</name>
<feature type="transmembrane region" description="Helical" evidence="8">
    <location>
        <begin position="180"/>
        <end position="198"/>
    </location>
</feature>
<protein>
    <recommendedName>
        <fullName evidence="8">Transport permease protein</fullName>
    </recommendedName>
</protein>
<dbReference type="PANTHER" id="PTHR30413:SF10">
    <property type="entry name" value="CAPSULE POLYSACCHARIDE EXPORT INNER-MEMBRANE PROTEIN CTRC"/>
    <property type="match status" value="1"/>
</dbReference>
<feature type="transmembrane region" description="Helical" evidence="8">
    <location>
        <begin position="243"/>
        <end position="260"/>
    </location>
</feature>
<evidence type="ECO:0000256" key="7">
    <source>
        <dbReference type="ARBA" id="ARBA00023136"/>
    </source>
</evidence>
<evidence type="ECO:0000256" key="8">
    <source>
        <dbReference type="RuleBase" id="RU361157"/>
    </source>
</evidence>
<evidence type="ECO:0000259" key="9">
    <source>
        <dbReference type="PROSITE" id="PS51012"/>
    </source>
</evidence>
<proteinExistence type="inferred from homology"/>
<dbReference type="Pfam" id="PF01061">
    <property type="entry name" value="ABC2_membrane"/>
    <property type="match status" value="1"/>
</dbReference>
<accession>A0ABY5VDM6</accession>
<dbReference type="Proteomes" id="UP001060164">
    <property type="component" value="Chromosome"/>
</dbReference>
<gene>
    <name evidence="10" type="ORF">NQ502_13670</name>
</gene>
<dbReference type="PROSITE" id="PS51012">
    <property type="entry name" value="ABC_TM2"/>
    <property type="match status" value="1"/>
</dbReference>
<feature type="transmembrane region" description="Helical" evidence="8">
    <location>
        <begin position="149"/>
        <end position="173"/>
    </location>
</feature>
<keyword evidence="4 8" id="KW-1003">Cell membrane</keyword>
<evidence type="ECO:0000256" key="3">
    <source>
        <dbReference type="ARBA" id="ARBA00022448"/>
    </source>
</evidence>
<feature type="transmembrane region" description="Helical" evidence="8">
    <location>
        <begin position="67"/>
        <end position="84"/>
    </location>
</feature>
<feature type="transmembrane region" description="Helical" evidence="8">
    <location>
        <begin position="105"/>
        <end position="137"/>
    </location>
</feature>
<comment type="similarity">
    <text evidence="2 8">Belongs to the ABC-2 integral membrane protein family.</text>
</comment>
<evidence type="ECO:0000256" key="6">
    <source>
        <dbReference type="ARBA" id="ARBA00022989"/>
    </source>
</evidence>
<sequence>MLKKIFSLPVELYQNRRLILSLAKNDFKTKYAGSYLGIIWAFIQPIVTVLVYWFVFGLALRAGGDRSVPFVLWLVAGLVPWFFVQDSLVNGTNALIEYNYLVKKVVFKISILPMVKVISALFVHLFFILVVLVIYALHGYFPDLYVLQLIYYSFSAFMLVLGISYLTSAVVVFFRDLSQIINIFLQVGVWLTPIMWSFKDLGLESGGTIATILKLNPIYYIVTGYRDALIDKIAFWEHPGLTVYFWVVTAVIFIVGASLFKKMKVHFADVL</sequence>
<evidence type="ECO:0000313" key="11">
    <source>
        <dbReference type="Proteomes" id="UP001060164"/>
    </source>
</evidence>
<evidence type="ECO:0000313" key="10">
    <source>
        <dbReference type="EMBL" id="UWP58427.1"/>
    </source>
</evidence>
<evidence type="ECO:0000256" key="5">
    <source>
        <dbReference type="ARBA" id="ARBA00022692"/>
    </source>
</evidence>
<comment type="subcellular location">
    <subcellularLocation>
        <location evidence="1 8">Cell membrane</location>
        <topology evidence="1 8">Multi-pass membrane protein</topology>
    </subcellularLocation>
</comment>
<keyword evidence="7 8" id="KW-0472">Membrane</keyword>
<dbReference type="InterPro" id="IPR013525">
    <property type="entry name" value="ABC2_TM"/>
</dbReference>
<keyword evidence="6 8" id="KW-1133">Transmembrane helix</keyword>
<dbReference type="PANTHER" id="PTHR30413">
    <property type="entry name" value="INNER MEMBRANE TRANSPORT PERMEASE"/>
    <property type="match status" value="1"/>
</dbReference>
<dbReference type="EMBL" id="CP102290">
    <property type="protein sequence ID" value="UWP58427.1"/>
    <property type="molecule type" value="Genomic_DNA"/>
</dbReference>
<keyword evidence="11" id="KW-1185">Reference proteome</keyword>
<dbReference type="InterPro" id="IPR047817">
    <property type="entry name" value="ABC2_TM_bact-type"/>
</dbReference>
<evidence type="ECO:0000256" key="1">
    <source>
        <dbReference type="ARBA" id="ARBA00004651"/>
    </source>
</evidence>
<evidence type="ECO:0000256" key="4">
    <source>
        <dbReference type="ARBA" id="ARBA00022475"/>
    </source>
</evidence>
<feature type="transmembrane region" description="Helical" evidence="8">
    <location>
        <begin position="34"/>
        <end position="55"/>
    </location>
</feature>
<feature type="domain" description="ABC transmembrane type-2" evidence="9">
    <location>
        <begin position="36"/>
        <end position="263"/>
    </location>
</feature>
<evidence type="ECO:0000256" key="2">
    <source>
        <dbReference type="ARBA" id="ARBA00007783"/>
    </source>
</evidence>
<organism evidence="10 11">
    <name type="scientific">Ruminococcus gauvreauii</name>
    <dbReference type="NCBI Taxonomy" id="438033"/>
    <lineage>
        <taxon>Bacteria</taxon>
        <taxon>Bacillati</taxon>
        <taxon>Bacillota</taxon>
        <taxon>Clostridia</taxon>
        <taxon>Eubacteriales</taxon>
        <taxon>Oscillospiraceae</taxon>
        <taxon>Ruminococcus</taxon>
    </lineage>
</organism>
<keyword evidence="5 8" id="KW-0812">Transmembrane</keyword>
<dbReference type="RefSeq" id="WP_044983138.1">
    <property type="nucleotide sequence ID" value="NZ_CABLBR010000008.1"/>
</dbReference>